<evidence type="ECO:0000256" key="7">
    <source>
        <dbReference type="SAM" id="MobiDB-lite"/>
    </source>
</evidence>
<dbReference type="PANTHER" id="PTHR42953">
    <property type="entry name" value="HIGH-AFFINITY ZINC UPTAKE SYSTEM PROTEIN ZNUA-RELATED"/>
    <property type="match status" value="1"/>
</dbReference>
<protein>
    <submittedName>
        <fullName evidence="9">Metal ABC transporter substrate-binding protein</fullName>
    </submittedName>
</protein>
<dbReference type="PRINTS" id="PR00691">
    <property type="entry name" value="ADHESINB"/>
</dbReference>
<comment type="subcellular location">
    <subcellularLocation>
        <location evidence="1">Cell envelope</location>
    </subcellularLocation>
</comment>
<evidence type="ECO:0000256" key="8">
    <source>
        <dbReference type="SAM" id="SignalP"/>
    </source>
</evidence>
<keyword evidence="3 6" id="KW-0813">Transport</keyword>
<dbReference type="InterPro" id="IPR006127">
    <property type="entry name" value="ZnuA-like"/>
</dbReference>
<reference evidence="9" key="1">
    <citation type="submission" date="2022-06" db="EMBL/GenBank/DDBJ databases">
        <title>CFH 74404 Thermomicrobiaceae sp.</title>
        <authorList>
            <person name="Ming H."/>
            <person name="Li W.-J."/>
            <person name="Zhao Z."/>
        </authorList>
    </citation>
    <scope>NUCLEOTIDE SEQUENCE</scope>
    <source>
        <strain evidence="9">CFH 74404</strain>
    </source>
</reference>
<keyword evidence="10" id="KW-1185">Reference proteome</keyword>
<dbReference type="GO" id="GO:0046872">
    <property type="term" value="F:metal ion binding"/>
    <property type="evidence" value="ECO:0007669"/>
    <property type="project" value="UniProtKB-KW"/>
</dbReference>
<dbReference type="EMBL" id="JAMSLR010000007">
    <property type="protein sequence ID" value="MCM8749616.1"/>
    <property type="molecule type" value="Genomic_DNA"/>
</dbReference>
<feature type="signal peptide" evidence="8">
    <location>
        <begin position="1"/>
        <end position="40"/>
    </location>
</feature>
<dbReference type="GO" id="GO:0030313">
    <property type="term" value="C:cell envelope"/>
    <property type="evidence" value="ECO:0007669"/>
    <property type="project" value="UniProtKB-SubCell"/>
</dbReference>
<evidence type="ECO:0000256" key="3">
    <source>
        <dbReference type="ARBA" id="ARBA00022448"/>
    </source>
</evidence>
<dbReference type="RefSeq" id="WP_284057398.1">
    <property type="nucleotide sequence ID" value="NZ_JAMSLR010000007.1"/>
</dbReference>
<comment type="similarity">
    <text evidence="2 6">Belongs to the bacterial solute-binding protein 9 family.</text>
</comment>
<dbReference type="SUPFAM" id="SSF53807">
    <property type="entry name" value="Helical backbone' metal receptor"/>
    <property type="match status" value="1"/>
</dbReference>
<evidence type="ECO:0000256" key="1">
    <source>
        <dbReference type="ARBA" id="ARBA00004196"/>
    </source>
</evidence>
<gene>
    <name evidence="9" type="ORF">NET02_10690</name>
</gene>
<dbReference type="InterPro" id="IPR006129">
    <property type="entry name" value="AdhesinB"/>
</dbReference>
<accession>A0AA41WHR6</accession>
<dbReference type="Proteomes" id="UP001165306">
    <property type="component" value="Unassembled WGS sequence"/>
</dbReference>
<feature type="chain" id="PRO_5041408119" evidence="8">
    <location>
        <begin position="41"/>
        <end position="358"/>
    </location>
</feature>
<organism evidence="9 10">
    <name type="scientific">Thermalbibacter longus</name>
    <dbReference type="NCBI Taxonomy" id="2951981"/>
    <lineage>
        <taxon>Bacteria</taxon>
        <taxon>Pseudomonadati</taxon>
        <taxon>Thermomicrobiota</taxon>
        <taxon>Thermomicrobia</taxon>
        <taxon>Thermomicrobiales</taxon>
        <taxon>Thermomicrobiaceae</taxon>
        <taxon>Thermalbibacter</taxon>
    </lineage>
</organism>
<dbReference type="GO" id="GO:0007155">
    <property type="term" value="P:cell adhesion"/>
    <property type="evidence" value="ECO:0007669"/>
    <property type="project" value="InterPro"/>
</dbReference>
<comment type="caution">
    <text evidence="9">The sequence shown here is derived from an EMBL/GenBank/DDBJ whole genome shotgun (WGS) entry which is preliminary data.</text>
</comment>
<dbReference type="InterPro" id="IPR050492">
    <property type="entry name" value="Bact_metal-bind_prot9"/>
</dbReference>
<evidence type="ECO:0000256" key="2">
    <source>
        <dbReference type="ARBA" id="ARBA00011028"/>
    </source>
</evidence>
<dbReference type="InterPro" id="IPR006128">
    <property type="entry name" value="Lipoprotein_PsaA-like"/>
</dbReference>
<evidence type="ECO:0000256" key="6">
    <source>
        <dbReference type="RuleBase" id="RU003512"/>
    </source>
</evidence>
<evidence type="ECO:0000256" key="5">
    <source>
        <dbReference type="ARBA" id="ARBA00022729"/>
    </source>
</evidence>
<dbReference type="Pfam" id="PF01297">
    <property type="entry name" value="ZnuA"/>
    <property type="match status" value="1"/>
</dbReference>
<name>A0AA41WHR6_9BACT</name>
<dbReference type="Gene3D" id="3.40.50.1980">
    <property type="entry name" value="Nitrogenase molybdenum iron protein domain"/>
    <property type="match status" value="2"/>
</dbReference>
<proteinExistence type="inferred from homology"/>
<dbReference type="AlphaFoldDB" id="A0AA41WHR6"/>
<feature type="compositionally biased region" description="Basic and acidic residues" evidence="7">
    <location>
        <begin position="146"/>
        <end position="155"/>
    </location>
</feature>
<keyword evidence="4" id="KW-0479">Metal-binding</keyword>
<keyword evidence="5 8" id="KW-0732">Signal</keyword>
<evidence type="ECO:0000313" key="10">
    <source>
        <dbReference type="Proteomes" id="UP001165306"/>
    </source>
</evidence>
<dbReference type="PANTHER" id="PTHR42953:SF1">
    <property type="entry name" value="METAL-BINDING PROTEIN HI_0362-RELATED"/>
    <property type="match status" value="1"/>
</dbReference>
<sequence length="358" mass="38860">MSNNGQCQTAQRRWRAERLGYRWLLALIAAASLVACNGNATPAARETSTATAPAAAGQIRVVVSLPVFVSLAEAVGGDRVQVSSIVPAGTDPHTYQPTPRDAQALADAKVIFVNGLGLEEWLSDLIASASSGAPVVELAEGLETAQDEHAHEHPEGTPTTEQSHEHAHGTPEADHGHGTPEGEHGHEHEGGNPHLWLDPDYAVEYVRRIAQSLEEIDPDGAATYRANAERYIAEIQEFDAWAKGQVEQIPPERRKLVTFHDAFPYFAEHYGLEMAGVIVLSPGREPSPQELAQLVDLIQRHGVPAIFTEPQFNPKLAETLAREAGVEVLELYSDTPPASEDYIGMMRRNIEHIVEGLG</sequence>
<dbReference type="PRINTS" id="PR00690">
    <property type="entry name" value="ADHESNFAMILY"/>
</dbReference>
<feature type="compositionally biased region" description="Basic and acidic residues" evidence="7">
    <location>
        <begin position="162"/>
        <end position="191"/>
    </location>
</feature>
<evidence type="ECO:0000313" key="9">
    <source>
        <dbReference type="EMBL" id="MCM8749616.1"/>
    </source>
</evidence>
<evidence type="ECO:0000256" key="4">
    <source>
        <dbReference type="ARBA" id="ARBA00022723"/>
    </source>
</evidence>
<dbReference type="GO" id="GO:0030001">
    <property type="term" value="P:metal ion transport"/>
    <property type="evidence" value="ECO:0007669"/>
    <property type="project" value="InterPro"/>
</dbReference>
<feature type="region of interest" description="Disordered" evidence="7">
    <location>
        <begin position="146"/>
        <end position="196"/>
    </location>
</feature>